<evidence type="ECO:0000313" key="10">
    <source>
        <dbReference type="EMBL" id="ORE87049.1"/>
    </source>
</evidence>
<keyword evidence="6 9" id="KW-1133">Transmembrane helix</keyword>
<evidence type="ECO:0000313" key="11">
    <source>
        <dbReference type="Proteomes" id="UP000192342"/>
    </source>
</evidence>
<keyword evidence="4" id="KW-0997">Cell inner membrane</keyword>
<name>A0A1Y1SDK8_9GAMM</name>
<feature type="transmembrane region" description="Helical" evidence="9">
    <location>
        <begin position="12"/>
        <end position="30"/>
    </location>
</feature>
<dbReference type="PANTHER" id="PTHR30574:SF1">
    <property type="entry name" value="SULPHUR TRANSPORT DOMAIN-CONTAINING PROTEIN"/>
    <property type="match status" value="1"/>
</dbReference>
<dbReference type="Pfam" id="PF04143">
    <property type="entry name" value="Sulf_transp"/>
    <property type="match status" value="1"/>
</dbReference>
<keyword evidence="11" id="KW-1185">Reference proteome</keyword>
<evidence type="ECO:0000256" key="1">
    <source>
        <dbReference type="ARBA" id="ARBA00004429"/>
    </source>
</evidence>
<dbReference type="PANTHER" id="PTHR30574">
    <property type="entry name" value="INNER MEMBRANE PROTEIN YEDE"/>
    <property type="match status" value="1"/>
</dbReference>
<feature type="transmembrane region" description="Helical" evidence="9">
    <location>
        <begin position="122"/>
        <end position="143"/>
    </location>
</feature>
<dbReference type="GO" id="GO:0005886">
    <property type="term" value="C:plasma membrane"/>
    <property type="evidence" value="ECO:0007669"/>
    <property type="project" value="UniProtKB-SubCell"/>
</dbReference>
<reference evidence="10 11" key="1">
    <citation type="submission" date="2013-04" db="EMBL/GenBank/DDBJ databases">
        <title>Oceanococcus atlanticus 22II-S10r2 Genome Sequencing.</title>
        <authorList>
            <person name="Lai Q."/>
            <person name="Li G."/>
            <person name="Shao Z."/>
        </authorList>
    </citation>
    <scope>NUCLEOTIDE SEQUENCE [LARGE SCALE GENOMIC DNA]</scope>
    <source>
        <strain evidence="10 11">22II-S10r2</strain>
    </source>
</reference>
<feature type="transmembrane region" description="Helical" evidence="9">
    <location>
        <begin position="51"/>
        <end position="71"/>
    </location>
</feature>
<keyword evidence="7 9" id="KW-0472">Membrane</keyword>
<comment type="similarity">
    <text evidence="8">Belongs to the TsuA/YedE (TC 9.B.102) family.</text>
</comment>
<evidence type="ECO:0000256" key="6">
    <source>
        <dbReference type="ARBA" id="ARBA00022989"/>
    </source>
</evidence>
<gene>
    <name evidence="10" type="ORF">ATO7_08417</name>
</gene>
<evidence type="ECO:0000256" key="3">
    <source>
        <dbReference type="ARBA" id="ARBA00022475"/>
    </source>
</evidence>
<evidence type="ECO:0000256" key="4">
    <source>
        <dbReference type="ARBA" id="ARBA00022519"/>
    </source>
</evidence>
<dbReference type="EMBL" id="AQQV01000002">
    <property type="protein sequence ID" value="ORE87049.1"/>
    <property type="molecule type" value="Genomic_DNA"/>
</dbReference>
<organism evidence="10 11">
    <name type="scientific">Oceanococcus atlanticus</name>
    <dbReference type="NCBI Taxonomy" id="1317117"/>
    <lineage>
        <taxon>Bacteria</taxon>
        <taxon>Pseudomonadati</taxon>
        <taxon>Pseudomonadota</taxon>
        <taxon>Gammaproteobacteria</taxon>
        <taxon>Chromatiales</taxon>
        <taxon>Oceanococcaceae</taxon>
        <taxon>Oceanococcus</taxon>
    </lineage>
</organism>
<comment type="caution">
    <text evidence="10">The sequence shown here is derived from an EMBL/GenBank/DDBJ whole genome shotgun (WGS) entry which is preliminary data.</text>
</comment>
<dbReference type="RefSeq" id="WP_083561255.1">
    <property type="nucleotide sequence ID" value="NZ_AQQV01000002.1"/>
</dbReference>
<keyword evidence="3" id="KW-1003">Cell membrane</keyword>
<evidence type="ECO:0000256" key="2">
    <source>
        <dbReference type="ARBA" id="ARBA00022448"/>
    </source>
</evidence>
<dbReference type="InterPro" id="IPR007272">
    <property type="entry name" value="Sulf_transp_TsuA/YedE"/>
</dbReference>
<feature type="transmembrane region" description="Helical" evidence="9">
    <location>
        <begin position="83"/>
        <end position="101"/>
    </location>
</feature>
<dbReference type="Proteomes" id="UP000192342">
    <property type="component" value="Unassembled WGS sequence"/>
</dbReference>
<dbReference type="AlphaFoldDB" id="A0A1Y1SDK8"/>
<evidence type="ECO:0000256" key="5">
    <source>
        <dbReference type="ARBA" id="ARBA00022692"/>
    </source>
</evidence>
<evidence type="ECO:0000256" key="9">
    <source>
        <dbReference type="SAM" id="Phobius"/>
    </source>
</evidence>
<protein>
    <submittedName>
        <fullName evidence="10">Uncharacterized protein</fullName>
    </submittedName>
</protein>
<accession>A0A1Y1SDK8</accession>
<evidence type="ECO:0000256" key="8">
    <source>
        <dbReference type="ARBA" id="ARBA00035655"/>
    </source>
</evidence>
<sequence length="145" mass="14839">MHTVTEFTPWTALGGGMLIGLSALLMLGFNGRIAGVSGIVGNLVTSRGSDLSWRLAFTLGLIGGAYGFIAFAPPDALNIHVEVSLPMMIFAGFVVGLGTKLGSGCTSGHGVCGIGRVSPRSITATAVFMLVAFATVFIIRHVAGV</sequence>
<dbReference type="STRING" id="1317117.ATO7_08417"/>
<evidence type="ECO:0000256" key="7">
    <source>
        <dbReference type="ARBA" id="ARBA00023136"/>
    </source>
</evidence>
<proteinExistence type="inferred from homology"/>
<comment type="subcellular location">
    <subcellularLocation>
        <location evidence="1">Cell inner membrane</location>
        <topology evidence="1">Multi-pass membrane protein</topology>
    </subcellularLocation>
</comment>
<keyword evidence="2" id="KW-0813">Transport</keyword>
<keyword evidence="5 9" id="KW-0812">Transmembrane</keyword>
<dbReference type="OrthoDB" id="9814020at2"/>